<dbReference type="GO" id="GO:0016798">
    <property type="term" value="F:hydrolase activity, acting on glycosyl bonds"/>
    <property type="evidence" value="ECO:0007669"/>
    <property type="project" value="UniProtKB-KW"/>
</dbReference>
<evidence type="ECO:0000313" key="6">
    <source>
        <dbReference type="Proteomes" id="UP000199572"/>
    </source>
</evidence>
<dbReference type="InterPro" id="IPR023296">
    <property type="entry name" value="Glyco_hydro_beta-prop_sf"/>
</dbReference>
<evidence type="ECO:0000256" key="3">
    <source>
        <dbReference type="ARBA" id="ARBA00023295"/>
    </source>
</evidence>
<evidence type="ECO:0000313" key="5">
    <source>
        <dbReference type="EMBL" id="SER66375.1"/>
    </source>
</evidence>
<dbReference type="CDD" id="cd08983">
    <property type="entry name" value="GH43_Bt3655-like"/>
    <property type="match status" value="1"/>
</dbReference>
<proteinExistence type="inferred from homology"/>
<gene>
    <name evidence="5" type="ORF">SAMN04488023_11380</name>
</gene>
<dbReference type="InterPro" id="IPR050727">
    <property type="entry name" value="GH43_arabinanases"/>
</dbReference>
<name>A0A1H9R1I9_9SPHI</name>
<comment type="similarity">
    <text evidence="1">Belongs to the glycosyl hydrolase 32 family.</text>
</comment>
<accession>A0A1H9R1I9</accession>
<dbReference type="Pfam" id="PF00251">
    <property type="entry name" value="Glyco_hydro_32N"/>
    <property type="match status" value="1"/>
</dbReference>
<dbReference type="EMBL" id="FOGG01000013">
    <property type="protein sequence ID" value="SER66375.1"/>
    <property type="molecule type" value="Genomic_DNA"/>
</dbReference>
<dbReference type="SUPFAM" id="SSF75005">
    <property type="entry name" value="Arabinanase/levansucrase/invertase"/>
    <property type="match status" value="1"/>
</dbReference>
<dbReference type="PANTHER" id="PTHR43301:SF3">
    <property type="entry name" value="ARABINAN ENDO-1,5-ALPHA-L-ARABINOSIDASE A-RELATED"/>
    <property type="match status" value="1"/>
</dbReference>
<keyword evidence="2 5" id="KW-0378">Hydrolase</keyword>
<protein>
    <submittedName>
        <fullName evidence="5">Glycosyl hydrolases family 43</fullName>
    </submittedName>
</protein>
<evidence type="ECO:0000256" key="2">
    <source>
        <dbReference type="ARBA" id="ARBA00022801"/>
    </source>
</evidence>
<dbReference type="PANTHER" id="PTHR43301">
    <property type="entry name" value="ARABINAN ENDO-1,5-ALPHA-L-ARABINOSIDASE"/>
    <property type="match status" value="1"/>
</dbReference>
<evidence type="ECO:0000259" key="4">
    <source>
        <dbReference type="Pfam" id="PF00251"/>
    </source>
</evidence>
<organism evidence="5 6">
    <name type="scientific">Pedobacter rhizosphaerae</name>
    <dbReference type="NCBI Taxonomy" id="390241"/>
    <lineage>
        <taxon>Bacteria</taxon>
        <taxon>Pseudomonadati</taxon>
        <taxon>Bacteroidota</taxon>
        <taxon>Sphingobacteriia</taxon>
        <taxon>Sphingobacteriales</taxon>
        <taxon>Sphingobacteriaceae</taxon>
        <taxon>Pedobacter</taxon>
    </lineage>
</organism>
<keyword evidence="6" id="KW-1185">Reference proteome</keyword>
<dbReference type="AlphaFoldDB" id="A0A1H9R1I9"/>
<dbReference type="Proteomes" id="UP000199572">
    <property type="component" value="Unassembled WGS sequence"/>
</dbReference>
<reference evidence="5 6" key="1">
    <citation type="submission" date="2016-10" db="EMBL/GenBank/DDBJ databases">
        <authorList>
            <person name="de Groot N.N."/>
        </authorList>
    </citation>
    <scope>NUCLEOTIDE SEQUENCE [LARGE SCALE GENOMIC DNA]</scope>
    <source>
        <strain evidence="5 6">DSM 18610</strain>
    </source>
</reference>
<feature type="domain" description="Glycosyl hydrolase family 32 N-terminal" evidence="4">
    <location>
        <begin position="53"/>
        <end position="148"/>
    </location>
</feature>
<keyword evidence="3" id="KW-0326">Glycosidase</keyword>
<evidence type="ECO:0000256" key="1">
    <source>
        <dbReference type="ARBA" id="ARBA00009902"/>
    </source>
</evidence>
<sequence length="351" mass="40069">MNIPAKIKQLSLMNTALYVRMVLLAVLQITSAGILFSQEFEPAAEDNQAKGYLFAYFKGNSTIDEAVCFAISTDGYNYRALNNNHPVIDSKIISSTGGVRDPHILRGEDAKTFYMVLTDMTSVKGWDSNRAMVLLKSDDLVNWKHKVINIQERYEGQQNLKRVWAPQTIYDPAKQKYMVYWSMQHGDGPDIIYYAYANSEFNDFESEPQVLYRPKNNKSCIDGDIINKNGLFYLFYKTEGHGNGIRLAITDSLTSGRWIEQPGYKQQTTDAVEGSGVFKLNNSDEYILMYDVYGKGKYQFCQSCDLDKFKVIDHEVSMDFHPRHGTIIPISLKELKALTSRWGMPTDIKLK</sequence>
<dbReference type="STRING" id="390241.SAMN04488023_11380"/>
<dbReference type="InterPro" id="IPR013148">
    <property type="entry name" value="Glyco_hydro_32_N"/>
</dbReference>
<dbReference type="Gene3D" id="2.115.10.20">
    <property type="entry name" value="Glycosyl hydrolase domain, family 43"/>
    <property type="match status" value="1"/>
</dbReference>